<keyword evidence="9" id="KW-1185">Reference proteome</keyword>
<feature type="transmembrane region" description="Helical" evidence="7">
    <location>
        <begin position="60"/>
        <end position="79"/>
    </location>
</feature>
<evidence type="ECO:0000256" key="2">
    <source>
        <dbReference type="ARBA" id="ARBA00022475"/>
    </source>
</evidence>
<evidence type="ECO:0000256" key="7">
    <source>
        <dbReference type="HAMAP-Rule" id="MF_01147"/>
    </source>
</evidence>
<dbReference type="PANTHER" id="PTHR30589">
    <property type="entry name" value="PROLIPOPROTEIN DIACYLGLYCERYL TRANSFERASE"/>
    <property type="match status" value="1"/>
</dbReference>
<evidence type="ECO:0000256" key="4">
    <source>
        <dbReference type="ARBA" id="ARBA00022692"/>
    </source>
</evidence>
<reference evidence="8 9" key="1">
    <citation type="submission" date="2020-09" db="EMBL/GenBank/DDBJ databases">
        <title>Genome sequences of Mycetohabitans spp.</title>
        <authorList>
            <person name="Carter M.E."/>
            <person name="Carpenter S.C.D."/>
            <person name="Bogdanove A.J."/>
        </authorList>
    </citation>
    <scope>NUCLEOTIDE SEQUENCE [LARGE SCALE GENOMIC DNA]</scope>
    <source>
        <strain evidence="8 9">B12</strain>
    </source>
</reference>
<comment type="similarity">
    <text evidence="1 7">Belongs to the Lgt family.</text>
</comment>
<organism evidence="8 9">
    <name type="scientific">Mycetohabitans rhizoxinica</name>
    <dbReference type="NCBI Taxonomy" id="412963"/>
    <lineage>
        <taxon>Bacteria</taxon>
        <taxon>Pseudomonadati</taxon>
        <taxon>Pseudomonadota</taxon>
        <taxon>Betaproteobacteria</taxon>
        <taxon>Burkholderiales</taxon>
        <taxon>Burkholderiaceae</taxon>
        <taxon>Mycetohabitans</taxon>
    </lineage>
</organism>
<evidence type="ECO:0000256" key="6">
    <source>
        <dbReference type="ARBA" id="ARBA00023136"/>
    </source>
</evidence>
<keyword evidence="2 7" id="KW-1003">Cell membrane</keyword>
<evidence type="ECO:0000313" key="9">
    <source>
        <dbReference type="Proteomes" id="UP001493153"/>
    </source>
</evidence>
<comment type="catalytic activity">
    <reaction evidence="7">
        <text>L-cysteinyl-[prolipoprotein] + a 1,2-diacyl-sn-glycero-3-phospho-(1'-sn-glycerol) = an S-1,2-diacyl-sn-glyceryl-L-cysteinyl-[prolipoprotein] + sn-glycerol 1-phosphate + H(+)</text>
        <dbReference type="Rhea" id="RHEA:56712"/>
        <dbReference type="Rhea" id="RHEA-COMP:14679"/>
        <dbReference type="Rhea" id="RHEA-COMP:14680"/>
        <dbReference type="ChEBI" id="CHEBI:15378"/>
        <dbReference type="ChEBI" id="CHEBI:29950"/>
        <dbReference type="ChEBI" id="CHEBI:57685"/>
        <dbReference type="ChEBI" id="CHEBI:64716"/>
        <dbReference type="ChEBI" id="CHEBI:140658"/>
        <dbReference type="EC" id="2.5.1.145"/>
    </reaction>
</comment>
<keyword evidence="3 7" id="KW-0808">Transferase</keyword>
<comment type="function">
    <text evidence="7">Catalyzes the transfer of the diacylglyceryl group from phosphatidylglycerol to the sulfhydryl group of the N-terminal cysteine of a prolipoprotein, the first step in the formation of mature lipoproteins.</text>
</comment>
<protein>
    <recommendedName>
        <fullName evidence="7">Phosphatidylglycerol--prolipoprotein diacylglyceryl transferase</fullName>
        <ecNumber evidence="7">2.5.1.145</ecNumber>
    </recommendedName>
</protein>
<evidence type="ECO:0000313" key="8">
    <source>
        <dbReference type="EMBL" id="WXK40025.1"/>
    </source>
</evidence>
<feature type="transmembrane region" description="Helical" evidence="7">
    <location>
        <begin position="99"/>
        <end position="117"/>
    </location>
</feature>
<accession>A0ABZ2PYW1</accession>
<feature type="transmembrane region" description="Helical" evidence="7">
    <location>
        <begin position="20"/>
        <end position="39"/>
    </location>
</feature>
<dbReference type="EC" id="2.5.1.145" evidence="7"/>
<keyword evidence="4 7" id="KW-0812">Transmembrane</keyword>
<feature type="transmembrane region" description="Helical" evidence="7">
    <location>
        <begin position="230"/>
        <end position="248"/>
    </location>
</feature>
<gene>
    <name evidence="7" type="primary">lgt</name>
    <name evidence="8" type="ORF">IHE29_12445</name>
</gene>
<comment type="subcellular location">
    <subcellularLocation>
        <location evidence="7">Cell membrane</location>
        <topology evidence="7">Multi-pass membrane protein</topology>
    </subcellularLocation>
</comment>
<dbReference type="PANTHER" id="PTHR30589:SF0">
    <property type="entry name" value="PHOSPHATIDYLGLYCEROL--PROLIPOPROTEIN DIACYLGLYCERYL TRANSFERASE"/>
    <property type="match status" value="1"/>
</dbReference>
<evidence type="ECO:0000256" key="5">
    <source>
        <dbReference type="ARBA" id="ARBA00022989"/>
    </source>
</evidence>
<feature type="binding site" evidence="7">
    <location>
        <position position="142"/>
    </location>
    <ligand>
        <name>a 1,2-diacyl-sn-glycero-3-phospho-(1'-sn-glycerol)</name>
        <dbReference type="ChEBI" id="CHEBI:64716"/>
    </ligand>
</feature>
<evidence type="ECO:0000256" key="1">
    <source>
        <dbReference type="ARBA" id="ARBA00007150"/>
    </source>
</evidence>
<dbReference type="RefSeq" id="WP_013434355.1">
    <property type="nucleotide sequence ID" value="NZ_CP062171.1"/>
</dbReference>
<dbReference type="EMBL" id="CP062176">
    <property type="protein sequence ID" value="WXK40025.1"/>
    <property type="molecule type" value="Genomic_DNA"/>
</dbReference>
<dbReference type="Pfam" id="PF01790">
    <property type="entry name" value="LGT"/>
    <property type="match status" value="1"/>
</dbReference>
<feature type="transmembrane region" description="Helical" evidence="7">
    <location>
        <begin position="268"/>
        <end position="287"/>
    </location>
</feature>
<keyword evidence="5 7" id="KW-1133">Transmembrane helix</keyword>
<dbReference type="InterPro" id="IPR001640">
    <property type="entry name" value="Lgt"/>
</dbReference>
<proteinExistence type="inferred from homology"/>
<name>A0ABZ2PYW1_9BURK</name>
<dbReference type="HAMAP" id="MF_01147">
    <property type="entry name" value="Lgt"/>
    <property type="match status" value="1"/>
</dbReference>
<dbReference type="Proteomes" id="UP001493153">
    <property type="component" value="Chromosome"/>
</dbReference>
<keyword evidence="6 7" id="KW-0472">Membrane</keyword>
<sequence>MLIHPNFDPVAIHLGPLAVRWYGLMYLVAFIAAIVVGRLRLRLPHVAAQGWTLRDIDDMLFYGVLGTIFGGRLGYVLFYKADFYLAHPLDIFKVWEGGMSFHGGFLGVTLAMAVFAYQRNRTWLQVTDFVAPMVPTGLAAGRFGNFINGELWGRVTAPDAPWAMGFPGAVNEDLGWLASHPLQAAQWHLLEVFQRYPMLPRHPSQLYEVALEGGVLFVVLWCFTRKPRPIGAASALFLLGYGMARFTVEFAREPDDFLGLLAFNLSMGQWLSLPMVVVGALLLVWSYKRDARLLSARSADSAG</sequence>
<comment type="pathway">
    <text evidence="7">Protein modification; lipoprotein biosynthesis (diacylglyceryl transfer).</text>
</comment>
<dbReference type="NCBIfam" id="TIGR00544">
    <property type="entry name" value="lgt"/>
    <property type="match status" value="1"/>
</dbReference>
<dbReference type="GO" id="GO:0016740">
    <property type="term" value="F:transferase activity"/>
    <property type="evidence" value="ECO:0007669"/>
    <property type="project" value="UniProtKB-KW"/>
</dbReference>
<dbReference type="PROSITE" id="PS01311">
    <property type="entry name" value="LGT"/>
    <property type="match status" value="1"/>
</dbReference>
<evidence type="ECO:0000256" key="3">
    <source>
        <dbReference type="ARBA" id="ARBA00022679"/>
    </source>
</evidence>